<dbReference type="AlphaFoldDB" id="A0A392RTT8"/>
<evidence type="ECO:0000313" key="2">
    <source>
        <dbReference type="Proteomes" id="UP000265520"/>
    </source>
</evidence>
<accession>A0A392RTT8</accession>
<evidence type="ECO:0000313" key="1">
    <source>
        <dbReference type="EMBL" id="MCI38986.1"/>
    </source>
</evidence>
<keyword evidence="2" id="KW-1185">Reference proteome</keyword>
<comment type="caution">
    <text evidence="1">The sequence shown here is derived from an EMBL/GenBank/DDBJ whole genome shotgun (WGS) entry which is preliminary data.</text>
</comment>
<dbReference type="EMBL" id="LXQA010262270">
    <property type="protein sequence ID" value="MCI38986.1"/>
    <property type="molecule type" value="Genomic_DNA"/>
</dbReference>
<protein>
    <submittedName>
        <fullName evidence="1">Uncharacterized protein</fullName>
    </submittedName>
</protein>
<feature type="non-terminal residue" evidence="1">
    <location>
        <position position="1"/>
    </location>
</feature>
<organism evidence="1 2">
    <name type="scientific">Trifolium medium</name>
    <dbReference type="NCBI Taxonomy" id="97028"/>
    <lineage>
        <taxon>Eukaryota</taxon>
        <taxon>Viridiplantae</taxon>
        <taxon>Streptophyta</taxon>
        <taxon>Embryophyta</taxon>
        <taxon>Tracheophyta</taxon>
        <taxon>Spermatophyta</taxon>
        <taxon>Magnoliopsida</taxon>
        <taxon>eudicotyledons</taxon>
        <taxon>Gunneridae</taxon>
        <taxon>Pentapetalae</taxon>
        <taxon>rosids</taxon>
        <taxon>fabids</taxon>
        <taxon>Fabales</taxon>
        <taxon>Fabaceae</taxon>
        <taxon>Papilionoideae</taxon>
        <taxon>50 kb inversion clade</taxon>
        <taxon>NPAAA clade</taxon>
        <taxon>Hologalegina</taxon>
        <taxon>IRL clade</taxon>
        <taxon>Trifolieae</taxon>
        <taxon>Trifolium</taxon>
    </lineage>
</organism>
<sequence>STDRLGPDPLTVKKQVSVQDLAEGLYAGPTSILSPPPSFVPVPRFLYLPT</sequence>
<reference evidence="1 2" key="1">
    <citation type="journal article" date="2018" name="Front. Plant Sci.">
        <title>Red Clover (Trifolium pratense) and Zigzag Clover (T. medium) - A Picture of Genomic Similarities and Differences.</title>
        <authorList>
            <person name="Dluhosova J."/>
            <person name="Istvanek J."/>
            <person name="Nedelnik J."/>
            <person name="Repkova J."/>
        </authorList>
    </citation>
    <scope>NUCLEOTIDE SEQUENCE [LARGE SCALE GENOMIC DNA]</scope>
    <source>
        <strain evidence="2">cv. 10/8</strain>
        <tissue evidence="1">Leaf</tissue>
    </source>
</reference>
<name>A0A392RTT8_9FABA</name>
<dbReference type="Proteomes" id="UP000265520">
    <property type="component" value="Unassembled WGS sequence"/>
</dbReference>
<proteinExistence type="predicted"/>